<accession>A0A0C3E5Z6</accession>
<reference evidence="3" key="2">
    <citation type="submission" date="2015-01" db="EMBL/GenBank/DDBJ databases">
        <title>Evolutionary Origins and Diversification of the Mycorrhizal Mutualists.</title>
        <authorList>
            <consortium name="DOE Joint Genome Institute"/>
            <consortium name="Mycorrhizal Genomics Consortium"/>
            <person name="Kohler A."/>
            <person name="Kuo A."/>
            <person name="Nagy L.G."/>
            <person name="Floudas D."/>
            <person name="Copeland A."/>
            <person name="Barry K.W."/>
            <person name="Cichocki N."/>
            <person name="Veneault-Fourrey C."/>
            <person name="LaButti K."/>
            <person name="Lindquist E.A."/>
            <person name="Lipzen A."/>
            <person name="Lundell T."/>
            <person name="Morin E."/>
            <person name="Murat C."/>
            <person name="Riley R."/>
            <person name="Ohm R."/>
            <person name="Sun H."/>
            <person name="Tunlid A."/>
            <person name="Henrissat B."/>
            <person name="Grigoriev I.V."/>
            <person name="Hibbett D.S."/>
            <person name="Martin F."/>
        </authorList>
    </citation>
    <scope>NUCLEOTIDE SEQUENCE [LARGE SCALE GENOMIC DNA]</scope>
    <source>
        <strain evidence="3">Foug A</strain>
    </source>
</reference>
<feature type="region of interest" description="Disordered" evidence="1">
    <location>
        <begin position="102"/>
        <end position="163"/>
    </location>
</feature>
<dbReference type="STRING" id="1036808.A0A0C3E5Z6"/>
<protein>
    <submittedName>
        <fullName evidence="2">Uncharacterized protein</fullName>
    </submittedName>
</protein>
<keyword evidence="3" id="KW-1185">Reference proteome</keyword>
<proteinExistence type="predicted"/>
<organism evidence="2 3">
    <name type="scientific">Scleroderma citrinum Foug A</name>
    <dbReference type="NCBI Taxonomy" id="1036808"/>
    <lineage>
        <taxon>Eukaryota</taxon>
        <taxon>Fungi</taxon>
        <taxon>Dikarya</taxon>
        <taxon>Basidiomycota</taxon>
        <taxon>Agaricomycotina</taxon>
        <taxon>Agaricomycetes</taxon>
        <taxon>Agaricomycetidae</taxon>
        <taxon>Boletales</taxon>
        <taxon>Sclerodermatineae</taxon>
        <taxon>Sclerodermataceae</taxon>
        <taxon>Scleroderma</taxon>
    </lineage>
</organism>
<reference evidence="2 3" key="1">
    <citation type="submission" date="2014-04" db="EMBL/GenBank/DDBJ databases">
        <authorList>
            <consortium name="DOE Joint Genome Institute"/>
            <person name="Kuo A."/>
            <person name="Kohler A."/>
            <person name="Nagy L.G."/>
            <person name="Floudas D."/>
            <person name="Copeland A."/>
            <person name="Barry K.W."/>
            <person name="Cichocki N."/>
            <person name="Veneault-Fourrey C."/>
            <person name="LaButti K."/>
            <person name="Lindquist E.A."/>
            <person name="Lipzen A."/>
            <person name="Lundell T."/>
            <person name="Morin E."/>
            <person name="Murat C."/>
            <person name="Sun H."/>
            <person name="Tunlid A."/>
            <person name="Henrissat B."/>
            <person name="Grigoriev I.V."/>
            <person name="Hibbett D.S."/>
            <person name="Martin F."/>
            <person name="Nordberg H.P."/>
            <person name="Cantor M.N."/>
            <person name="Hua S.X."/>
        </authorList>
    </citation>
    <scope>NUCLEOTIDE SEQUENCE [LARGE SCALE GENOMIC DNA]</scope>
    <source>
        <strain evidence="2 3">Foug A</strain>
    </source>
</reference>
<sequence>MDANSASTSRSTPKGHRPAEDIAKPKAAQRGCSRYKEKYQALREKFDQVNTEHEDWNRKLELANARIKKLQAENDLLLDAISIAVPATPSLLHLIQPSSTSITPVPTPPHVQQHSTGQAPHHHMNGHAYSHSNGRYREREPERLERRDLTPHGHESITNGHPS</sequence>
<dbReference type="EMBL" id="KN822010">
    <property type="protein sequence ID" value="KIM68195.1"/>
    <property type="molecule type" value="Genomic_DNA"/>
</dbReference>
<dbReference type="OrthoDB" id="2442602at2759"/>
<dbReference type="AlphaFoldDB" id="A0A0C3E5Z6"/>
<evidence type="ECO:0000313" key="2">
    <source>
        <dbReference type="EMBL" id="KIM68195.1"/>
    </source>
</evidence>
<dbReference type="Proteomes" id="UP000053989">
    <property type="component" value="Unassembled WGS sequence"/>
</dbReference>
<evidence type="ECO:0000313" key="3">
    <source>
        <dbReference type="Proteomes" id="UP000053989"/>
    </source>
</evidence>
<feature type="compositionally biased region" description="Polar residues" evidence="1">
    <location>
        <begin position="1"/>
        <end position="12"/>
    </location>
</feature>
<feature type="region of interest" description="Disordered" evidence="1">
    <location>
        <begin position="1"/>
        <end position="34"/>
    </location>
</feature>
<dbReference type="InParanoid" id="A0A0C3E5Z6"/>
<feature type="compositionally biased region" description="Basic and acidic residues" evidence="1">
    <location>
        <begin position="135"/>
        <end position="155"/>
    </location>
</feature>
<dbReference type="HOGENOM" id="CLU_126691_0_0_1"/>
<name>A0A0C3E5Z6_9AGAM</name>
<evidence type="ECO:0000256" key="1">
    <source>
        <dbReference type="SAM" id="MobiDB-lite"/>
    </source>
</evidence>
<gene>
    <name evidence="2" type="ORF">SCLCIDRAFT_1209610</name>
</gene>